<dbReference type="PANTHER" id="PTHR46233:SF3">
    <property type="entry name" value="HYDROXYACYLGLUTATHIONE HYDROLASE GLOC"/>
    <property type="match status" value="1"/>
</dbReference>
<dbReference type="EMBL" id="AEEI01000036">
    <property type="protein sequence ID" value="EFM01908.1"/>
    <property type="molecule type" value="Genomic_DNA"/>
</dbReference>
<dbReference type="InterPro" id="IPR051453">
    <property type="entry name" value="MBL_Glyoxalase_II"/>
</dbReference>
<dbReference type="SMART" id="SM00849">
    <property type="entry name" value="Lactamase_B"/>
    <property type="match status" value="1"/>
</dbReference>
<evidence type="ECO:0000256" key="1">
    <source>
        <dbReference type="ARBA" id="ARBA00001947"/>
    </source>
</evidence>
<keyword evidence="3" id="KW-0378">Hydrolase</keyword>
<dbReference type="Proteomes" id="UP000004394">
    <property type="component" value="Unassembled WGS sequence"/>
</dbReference>
<evidence type="ECO:0000256" key="3">
    <source>
        <dbReference type="ARBA" id="ARBA00022801"/>
    </source>
</evidence>
<dbReference type="GO" id="GO:0016787">
    <property type="term" value="F:hydrolase activity"/>
    <property type="evidence" value="ECO:0007669"/>
    <property type="project" value="UniProtKB-KW"/>
</dbReference>
<dbReference type="OrthoDB" id="9802248at2"/>
<evidence type="ECO:0000313" key="6">
    <source>
        <dbReference type="EMBL" id="EFM01908.1"/>
    </source>
</evidence>
<dbReference type="PANTHER" id="PTHR46233">
    <property type="entry name" value="HYDROXYACYLGLUTATHIONE HYDROLASE GLOC"/>
    <property type="match status" value="1"/>
</dbReference>
<dbReference type="STRING" id="862515.HMPREF0658_1107"/>
<dbReference type="InterPro" id="IPR001279">
    <property type="entry name" value="Metallo-B-lactamas"/>
</dbReference>
<keyword evidence="4" id="KW-0862">Zinc</keyword>
<dbReference type="AlphaFoldDB" id="E0NSF6"/>
<dbReference type="BioCyc" id="PMAR862515-HMP:GMOO-1124-MONOMER"/>
<comment type="caution">
    <text evidence="6">The sequence shown here is derived from an EMBL/GenBank/DDBJ whole genome shotgun (WGS) entry which is preliminary data.</text>
</comment>
<keyword evidence="7" id="KW-1185">Reference proteome</keyword>
<evidence type="ECO:0000259" key="5">
    <source>
        <dbReference type="SMART" id="SM00849"/>
    </source>
</evidence>
<dbReference type="Pfam" id="PF00753">
    <property type="entry name" value="Lactamase_B"/>
    <property type="match status" value="1"/>
</dbReference>
<evidence type="ECO:0000256" key="2">
    <source>
        <dbReference type="ARBA" id="ARBA00022723"/>
    </source>
</evidence>
<sequence length="214" mass="24128">MLNIQRFVCNPLQENCYVVADETRECVVIDCGAFYPEERQAVVQYINDSGLKPVHLLCTHAHIDHNFGNNTLYETFCLQPEVHKADLPLMEKLPMQAEALLGIRLDYEMPPVGRALQETDVVRFGTHVFSIIHTPGHTPGGVFFYCKEEKVAFSGDTLFKGSIGRTDFEGGSMFQIINSLRYIAQLPDDTTVLSGHGERTTIGDELRTNPYMDR</sequence>
<keyword evidence="2" id="KW-0479">Metal-binding</keyword>
<dbReference type="SUPFAM" id="SSF56281">
    <property type="entry name" value="Metallo-hydrolase/oxidoreductase"/>
    <property type="match status" value="1"/>
</dbReference>
<dbReference type="CDD" id="cd06262">
    <property type="entry name" value="metallo-hydrolase-like_MBL-fold"/>
    <property type="match status" value="1"/>
</dbReference>
<organism evidence="6 7">
    <name type="scientific">Hoylesella marshii DSM 16973 = JCM 13450</name>
    <dbReference type="NCBI Taxonomy" id="862515"/>
    <lineage>
        <taxon>Bacteria</taxon>
        <taxon>Pseudomonadati</taxon>
        <taxon>Bacteroidota</taxon>
        <taxon>Bacteroidia</taxon>
        <taxon>Bacteroidales</taxon>
        <taxon>Prevotellaceae</taxon>
        <taxon>Hoylesella</taxon>
    </lineage>
</organism>
<evidence type="ECO:0000256" key="4">
    <source>
        <dbReference type="ARBA" id="ARBA00022833"/>
    </source>
</evidence>
<dbReference type="GO" id="GO:0046872">
    <property type="term" value="F:metal ion binding"/>
    <property type="evidence" value="ECO:0007669"/>
    <property type="project" value="UniProtKB-KW"/>
</dbReference>
<dbReference type="InterPro" id="IPR036866">
    <property type="entry name" value="RibonucZ/Hydroxyglut_hydro"/>
</dbReference>
<protein>
    <submittedName>
        <fullName evidence="6">Metallo-beta-lactamase domain protein</fullName>
    </submittedName>
</protein>
<comment type="cofactor">
    <cofactor evidence="1">
        <name>Zn(2+)</name>
        <dbReference type="ChEBI" id="CHEBI:29105"/>
    </cofactor>
</comment>
<proteinExistence type="predicted"/>
<dbReference type="RefSeq" id="WP_006949085.1">
    <property type="nucleotide sequence ID" value="NZ_BAJI01000027.1"/>
</dbReference>
<evidence type="ECO:0000313" key="7">
    <source>
        <dbReference type="Proteomes" id="UP000004394"/>
    </source>
</evidence>
<reference evidence="6" key="1">
    <citation type="submission" date="2010-07" db="EMBL/GenBank/DDBJ databases">
        <authorList>
            <person name="Muzny D."/>
            <person name="Qin X."/>
            <person name="Deng J."/>
            <person name="Jiang H."/>
            <person name="Liu Y."/>
            <person name="Qu J."/>
            <person name="Song X.-Z."/>
            <person name="Zhang L."/>
            <person name="Thornton R."/>
            <person name="Coyle M."/>
            <person name="Francisco L."/>
            <person name="Jackson L."/>
            <person name="Javaid M."/>
            <person name="Korchina V."/>
            <person name="Kovar C."/>
            <person name="Mata R."/>
            <person name="Mathew T."/>
            <person name="Ngo R."/>
            <person name="Nguyen L."/>
            <person name="Nguyen N."/>
            <person name="Okwuonu G."/>
            <person name="Ongeri F."/>
            <person name="Pham C."/>
            <person name="Simmons D."/>
            <person name="Wilczek-Boney K."/>
            <person name="Hale W."/>
            <person name="Jakkamsetti A."/>
            <person name="Pham P."/>
            <person name="Ruth R."/>
            <person name="San Lucas F."/>
            <person name="Warren J."/>
            <person name="Zhang J."/>
            <person name="Zhao Z."/>
            <person name="Zhou C."/>
            <person name="Zhu D."/>
            <person name="Lee S."/>
            <person name="Bess C."/>
            <person name="Blankenburg K."/>
            <person name="Forbes L."/>
            <person name="Fu Q."/>
            <person name="Gubbala S."/>
            <person name="Hirani K."/>
            <person name="Jayaseelan J.C."/>
            <person name="Lara F."/>
            <person name="Munidasa M."/>
            <person name="Palculict T."/>
            <person name="Patil S."/>
            <person name="Pu L.-L."/>
            <person name="Saada N."/>
            <person name="Tang L."/>
            <person name="Weissenberger G."/>
            <person name="Zhu Y."/>
            <person name="Hemphill L."/>
            <person name="Shang Y."/>
            <person name="Youmans B."/>
            <person name="Ayvaz T."/>
            <person name="Ross M."/>
            <person name="Santibanez J."/>
            <person name="Aqrawi P."/>
            <person name="Gross S."/>
            <person name="Joshi V."/>
            <person name="Fowler G."/>
            <person name="Nazareth L."/>
            <person name="Reid J."/>
            <person name="Worley K."/>
            <person name="Petrosino J."/>
            <person name="Highlander S."/>
            <person name="Gibbs R."/>
        </authorList>
    </citation>
    <scope>NUCLEOTIDE SEQUENCE [LARGE SCALE GENOMIC DNA]</scope>
    <source>
        <strain evidence="6">DSM 16973</strain>
    </source>
</reference>
<gene>
    <name evidence="6" type="ORF">HMPREF0658_1107</name>
</gene>
<dbReference type="HOGENOM" id="CLU_030571_5_3_10"/>
<name>E0NSF6_9BACT</name>
<dbReference type="Gene3D" id="3.60.15.10">
    <property type="entry name" value="Ribonuclease Z/Hydroxyacylglutathione hydrolase-like"/>
    <property type="match status" value="1"/>
</dbReference>
<dbReference type="eggNOG" id="COG0491">
    <property type="taxonomic scope" value="Bacteria"/>
</dbReference>
<feature type="domain" description="Metallo-beta-lactamase" evidence="5">
    <location>
        <begin position="13"/>
        <end position="196"/>
    </location>
</feature>
<accession>E0NSF6</accession>